<keyword evidence="2" id="KW-1185">Reference proteome</keyword>
<sequence>MDLSAGPSVAVPVMVVCAASGTSWAAAAAVVRDRSCCGAGSAREDDIVFQAGTSSRS</sequence>
<gene>
    <name evidence="1" type="ORF">ACFFX0_05395</name>
</gene>
<evidence type="ECO:0000313" key="1">
    <source>
        <dbReference type="EMBL" id="MFB9070655.1"/>
    </source>
</evidence>
<protein>
    <recommendedName>
        <fullName evidence="3">Secreted protein</fullName>
    </recommendedName>
</protein>
<evidence type="ECO:0008006" key="3">
    <source>
        <dbReference type="Google" id="ProtNLM"/>
    </source>
</evidence>
<name>A0ABV5FVD9_9MICC</name>
<dbReference type="Proteomes" id="UP001589575">
    <property type="component" value="Unassembled WGS sequence"/>
</dbReference>
<organism evidence="1 2">
    <name type="scientific">Citricoccus parietis</name>
    <dbReference type="NCBI Taxonomy" id="592307"/>
    <lineage>
        <taxon>Bacteria</taxon>
        <taxon>Bacillati</taxon>
        <taxon>Actinomycetota</taxon>
        <taxon>Actinomycetes</taxon>
        <taxon>Micrococcales</taxon>
        <taxon>Micrococcaceae</taxon>
        <taxon>Citricoccus</taxon>
    </lineage>
</organism>
<proteinExistence type="predicted"/>
<accession>A0ABV5FVD9</accession>
<comment type="caution">
    <text evidence="1">The sequence shown here is derived from an EMBL/GenBank/DDBJ whole genome shotgun (WGS) entry which is preliminary data.</text>
</comment>
<evidence type="ECO:0000313" key="2">
    <source>
        <dbReference type="Proteomes" id="UP001589575"/>
    </source>
</evidence>
<reference evidence="1 2" key="1">
    <citation type="submission" date="2024-09" db="EMBL/GenBank/DDBJ databases">
        <authorList>
            <person name="Sun Q."/>
            <person name="Mori K."/>
        </authorList>
    </citation>
    <scope>NUCLEOTIDE SEQUENCE [LARGE SCALE GENOMIC DNA]</scope>
    <source>
        <strain evidence="1 2">CCM 7609</strain>
    </source>
</reference>
<dbReference type="EMBL" id="JBHMFI010000001">
    <property type="protein sequence ID" value="MFB9070655.1"/>
    <property type="molecule type" value="Genomic_DNA"/>
</dbReference>